<feature type="transmembrane region" description="Helical" evidence="6">
    <location>
        <begin position="101"/>
        <end position="118"/>
    </location>
</feature>
<keyword evidence="5 6" id="KW-0472">Membrane</keyword>
<evidence type="ECO:0000313" key="8">
    <source>
        <dbReference type="EMBL" id="HIX86619.1"/>
    </source>
</evidence>
<name>A0A9D2BPQ9_9BACT</name>
<dbReference type="Proteomes" id="UP000823847">
    <property type="component" value="Unassembled WGS sequence"/>
</dbReference>
<evidence type="ECO:0000256" key="3">
    <source>
        <dbReference type="ARBA" id="ARBA00022692"/>
    </source>
</evidence>
<evidence type="ECO:0000256" key="5">
    <source>
        <dbReference type="ARBA" id="ARBA00023136"/>
    </source>
</evidence>
<dbReference type="EMBL" id="DXEN01000064">
    <property type="protein sequence ID" value="HIX86619.1"/>
    <property type="molecule type" value="Genomic_DNA"/>
</dbReference>
<evidence type="ECO:0000256" key="2">
    <source>
        <dbReference type="ARBA" id="ARBA00009399"/>
    </source>
</evidence>
<dbReference type="GO" id="GO:0000271">
    <property type="term" value="P:polysaccharide biosynthetic process"/>
    <property type="evidence" value="ECO:0007669"/>
    <property type="project" value="InterPro"/>
</dbReference>
<dbReference type="GO" id="GO:0005886">
    <property type="term" value="C:plasma membrane"/>
    <property type="evidence" value="ECO:0007669"/>
    <property type="project" value="TreeGrafter"/>
</dbReference>
<dbReference type="Pfam" id="PF04138">
    <property type="entry name" value="GtrA_DPMS_TM"/>
    <property type="match status" value="1"/>
</dbReference>
<protein>
    <submittedName>
        <fullName evidence="8">GtrA family protein</fullName>
    </submittedName>
</protein>
<evidence type="ECO:0000259" key="7">
    <source>
        <dbReference type="Pfam" id="PF04138"/>
    </source>
</evidence>
<evidence type="ECO:0000256" key="6">
    <source>
        <dbReference type="SAM" id="Phobius"/>
    </source>
</evidence>
<accession>A0A9D2BPQ9</accession>
<dbReference type="AlphaFoldDB" id="A0A9D2BPQ9"/>
<reference evidence="8" key="2">
    <citation type="submission" date="2021-04" db="EMBL/GenBank/DDBJ databases">
        <authorList>
            <person name="Gilroy R."/>
        </authorList>
    </citation>
    <scope>NUCLEOTIDE SEQUENCE</scope>
    <source>
        <strain evidence="8">ChiHecec2B26-12326</strain>
    </source>
</reference>
<proteinExistence type="inferred from homology"/>
<dbReference type="PANTHER" id="PTHR38459:SF1">
    <property type="entry name" value="PROPHAGE BACTOPRENOL-LINKED GLUCOSE TRANSLOCASE HOMOLOG"/>
    <property type="match status" value="1"/>
</dbReference>
<organism evidence="8 9">
    <name type="scientific">Candidatus Parabacteroides intestinigallinarum</name>
    <dbReference type="NCBI Taxonomy" id="2838722"/>
    <lineage>
        <taxon>Bacteria</taxon>
        <taxon>Pseudomonadati</taxon>
        <taxon>Bacteroidota</taxon>
        <taxon>Bacteroidia</taxon>
        <taxon>Bacteroidales</taxon>
        <taxon>Tannerellaceae</taxon>
        <taxon>Parabacteroides</taxon>
    </lineage>
</organism>
<sequence length="138" mass="15526">MRQSIQIIRFVIVGFSNAVITAVVVWALMHLLGCNYLWSNMAGYVAALVNNFFWSKYWVFSSGKGRLLRESLLFLLAFGCAYATQFLFLLLLVEVIGMNEYLGQFLGLFVYGAVNFVMNKRVTFSSISPADADKKPDA</sequence>
<comment type="caution">
    <text evidence="8">The sequence shown here is derived from an EMBL/GenBank/DDBJ whole genome shotgun (WGS) entry which is preliminary data.</text>
</comment>
<feature type="transmembrane region" description="Helical" evidence="6">
    <location>
        <begin position="72"/>
        <end position="95"/>
    </location>
</feature>
<keyword evidence="4 6" id="KW-1133">Transmembrane helix</keyword>
<dbReference type="PANTHER" id="PTHR38459">
    <property type="entry name" value="PROPHAGE BACTOPRENOL-LINKED GLUCOSE TRANSLOCASE HOMOLOG"/>
    <property type="match status" value="1"/>
</dbReference>
<keyword evidence="3 6" id="KW-0812">Transmembrane</keyword>
<feature type="transmembrane region" description="Helical" evidence="6">
    <location>
        <begin position="7"/>
        <end position="29"/>
    </location>
</feature>
<evidence type="ECO:0000256" key="4">
    <source>
        <dbReference type="ARBA" id="ARBA00022989"/>
    </source>
</evidence>
<evidence type="ECO:0000256" key="1">
    <source>
        <dbReference type="ARBA" id="ARBA00004141"/>
    </source>
</evidence>
<gene>
    <name evidence="8" type="ORF">H9848_08460</name>
</gene>
<reference evidence="8" key="1">
    <citation type="journal article" date="2021" name="PeerJ">
        <title>Extensive microbial diversity within the chicken gut microbiome revealed by metagenomics and culture.</title>
        <authorList>
            <person name="Gilroy R."/>
            <person name="Ravi A."/>
            <person name="Getino M."/>
            <person name="Pursley I."/>
            <person name="Horton D.L."/>
            <person name="Alikhan N.F."/>
            <person name="Baker D."/>
            <person name="Gharbi K."/>
            <person name="Hall N."/>
            <person name="Watson M."/>
            <person name="Adriaenssens E.M."/>
            <person name="Foster-Nyarko E."/>
            <person name="Jarju S."/>
            <person name="Secka A."/>
            <person name="Antonio M."/>
            <person name="Oren A."/>
            <person name="Chaudhuri R.R."/>
            <person name="La Ragione R."/>
            <person name="Hildebrand F."/>
            <person name="Pallen M.J."/>
        </authorList>
    </citation>
    <scope>NUCLEOTIDE SEQUENCE</scope>
    <source>
        <strain evidence="8">ChiHecec2B26-12326</strain>
    </source>
</reference>
<dbReference type="InterPro" id="IPR051401">
    <property type="entry name" value="GtrA_CellWall_Glycosyl"/>
</dbReference>
<feature type="transmembrane region" description="Helical" evidence="6">
    <location>
        <begin position="41"/>
        <end position="60"/>
    </location>
</feature>
<feature type="domain" description="GtrA/DPMS transmembrane" evidence="7">
    <location>
        <begin position="9"/>
        <end position="124"/>
    </location>
</feature>
<comment type="similarity">
    <text evidence="2">Belongs to the GtrA family.</text>
</comment>
<evidence type="ECO:0000313" key="9">
    <source>
        <dbReference type="Proteomes" id="UP000823847"/>
    </source>
</evidence>
<comment type="subcellular location">
    <subcellularLocation>
        <location evidence="1">Membrane</location>
        <topology evidence="1">Multi-pass membrane protein</topology>
    </subcellularLocation>
</comment>
<dbReference type="InterPro" id="IPR007267">
    <property type="entry name" value="GtrA_DPMS_TM"/>
</dbReference>